<proteinExistence type="predicted"/>
<dbReference type="Proteomes" id="UP000018511">
    <property type="component" value="Unassembled WGS sequence"/>
</dbReference>
<comment type="caution">
    <text evidence="2">The sequence shown here is derived from an EMBL/GenBank/DDBJ whole genome shotgun (WGS) entry which is preliminary data.</text>
</comment>
<evidence type="ECO:0000313" key="3">
    <source>
        <dbReference type="Proteomes" id="UP000018511"/>
    </source>
</evidence>
<sequence>MKDSLHKIYCISMFTAGKAVIVLSRVISARINQKGRSFIVMERAQRKLARSGLAPERHP</sequence>
<feature type="transmembrane region" description="Helical" evidence="1">
    <location>
        <begin position="6"/>
        <end position="27"/>
    </location>
</feature>
<accession>V7DBK5</accession>
<gene>
    <name evidence="2" type="ORF">O164_14105</name>
</gene>
<name>V7DBK5_9PSED</name>
<dbReference type="AlphaFoldDB" id="V7DBK5"/>
<organism evidence="2 3">
    <name type="scientific">Pseudomonas taiwanensis SJ9</name>
    <dbReference type="NCBI Taxonomy" id="1388762"/>
    <lineage>
        <taxon>Bacteria</taxon>
        <taxon>Pseudomonadati</taxon>
        <taxon>Pseudomonadota</taxon>
        <taxon>Gammaproteobacteria</taxon>
        <taxon>Pseudomonadales</taxon>
        <taxon>Pseudomonadaceae</taxon>
        <taxon>Pseudomonas</taxon>
    </lineage>
</organism>
<evidence type="ECO:0000313" key="2">
    <source>
        <dbReference type="EMBL" id="ESW39078.1"/>
    </source>
</evidence>
<keyword evidence="1" id="KW-0472">Membrane</keyword>
<keyword evidence="1" id="KW-0812">Transmembrane</keyword>
<dbReference type="EMBL" id="AXUP01000174">
    <property type="protein sequence ID" value="ESW39078.1"/>
    <property type="molecule type" value="Genomic_DNA"/>
</dbReference>
<protein>
    <submittedName>
        <fullName evidence="2">Uncharacterized protein</fullName>
    </submittedName>
</protein>
<evidence type="ECO:0000256" key="1">
    <source>
        <dbReference type="SAM" id="Phobius"/>
    </source>
</evidence>
<reference evidence="2 3" key="1">
    <citation type="submission" date="2013-10" db="EMBL/GenBank/DDBJ databases">
        <title>Whole Genome Shotgun Sequence of Pseudomonas taiwanensis SJ9.</title>
        <authorList>
            <person name="Hong S.-J."/>
            <person name="Shin J.-H."/>
        </authorList>
    </citation>
    <scope>NUCLEOTIDE SEQUENCE [LARGE SCALE GENOMIC DNA]</scope>
    <source>
        <strain evidence="2 3">SJ9</strain>
    </source>
</reference>
<keyword evidence="1" id="KW-1133">Transmembrane helix</keyword>